<keyword evidence="3" id="KW-0804">Transcription</keyword>
<keyword evidence="2" id="KW-0238">DNA-binding</keyword>
<dbReference type="RefSeq" id="WP_015357842.1">
    <property type="nucleotide sequence ID" value="NZ_CP014672.1"/>
</dbReference>
<evidence type="ECO:0000256" key="3">
    <source>
        <dbReference type="ARBA" id="ARBA00023163"/>
    </source>
</evidence>
<evidence type="ECO:0000256" key="1">
    <source>
        <dbReference type="ARBA" id="ARBA00023015"/>
    </source>
</evidence>
<evidence type="ECO:0000313" key="6">
    <source>
        <dbReference type="Proteomes" id="UP000092971"/>
    </source>
</evidence>
<dbReference type="InterPro" id="IPR009057">
    <property type="entry name" value="Homeodomain-like_sf"/>
</dbReference>
<dbReference type="PROSITE" id="PS01124">
    <property type="entry name" value="HTH_ARAC_FAMILY_2"/>
    <property type="match status" value="1"/>
</dbReference>
<evidence type="ECO:0000259" key="4">
    <source>
        <dbReference type="PROSITE" id="PS01124"/>
    </source>
</evidence>
<sequence>MDRIIREIRNLIGEKNRYREKMLTITPYAQTGMLHGVLTGNIENDTIRILIEENFMDLIKPYFIVSVVNYAFHEQMTVVEKYYTKIQEIVKGACKLFSTEEIHIVCYNRDIYNTFLIVNFENDEPMDDLFFRVFNFIQENVKKYKCVVTIGVAETKCNINELKDACEEALSALDEMIIGGRGTVYFNEAHKDSDTDYYFPRNFTERMTKYISKGRIDEIRKMLGEIYEKNVNMGGPPEMYHALVDELHISVIKALKEVTDLNSVHVNIEKIKMLATLEEIFNYYEKALESVIDTLKQTEESQAGNKELEKRILEFLEENYCNPDLSLQYLTEYFNVSSKYISLFCKKYFNTTYFRYIQNKRIAKAVELIRTGKYSLAEISDMCGYTNLLTFRRNFKSVTGVNPSDFT</sequence>
<feature type="domain" description="HTH araC/xylS-type" evidence="4">
    <location>
        <begin position="310"/>
        <end position="407"/>
    </location>
</feature>
<dbReference type="Pfam" id="PF12833">
    <property type="entry name" value="HTH_18"/>
    <property type="match status" value="1"/>
</dbReference>
<dbReference type="Gene3D" id="1.10.10.60">
    <property type="entry name" value="Homeodomain-like"/>
    <property type="match status" value="2"/>
</dbReference>
<dbReference type="AlphaFoldDB" id="A0A1B1YA30"/>
<reference evidence="5 6" key="1">
    <citation type="submission" date="2016-02" db="EMBL/GenBank/DDBJ databases">
        <title>Comparison of Clostridium stercorarium subspecies using comparative genomics and transcriptomics.</title>
        <authorList>
            <person name="Schellenberg J."/>
            <person name="Thallinger G."/>
            <person name="Levin D.B."/>
            <person name="Zhang X."/>
            <person name="Alvare G."/>
            <person name="Fristensky B."/>
            <person name="Sparling R."/>
        </authorList>
    </citation>
    <scope>NUCLEOTIDE SEQUENCE [LARGE SCALE GENOMIC DNA]</scope>
    <source>
        <strain evidence="5 6">DSM 2910</strain>
    </source>
</reference>
<dbReference type="InterPro" id="IPR018062">
    <property type="entry name" value="HTH_AraC-typ_CS"/>
</dbReference>
<dbReference type="GO" id="GO:0043565">
    <property type="term" value="F:sequence-specific DNA binding"/>
    <property type="evidence" value="ECO:0007669"/>
    <property type="project" value="InterPro"/>
</dbReference>
<dbReference type="SUPFAM" id="SSF46689">
    <property type="entry name" value="Homeodomain-like"/>
    <property type="match status" value="1"/>
</dbReference>
<dbReference type="SMART" id="SM00342">
    <property type="entry name" value="HTH_ARAC"/>
    <property type="match status" value="1"/>
</dbReference>
<dbReference type="PANTHER" id="PTHR43280:SF28">
    <property type="entry name" value="HTH-TYPE TRANSCRIPTIONAL ACTIVATOR RHAS"/>
    <property type="match status" value="1"/>
</dbReference>
<name>A0A1B1YA30_THEST</name>
<dbReference type="InterPro" id="IPR018060">
    <property type="entry name" value="HTH_AraC"/>
</dbReference>
<dbReference type="GO" id="GO:0003700">
    <property type="term" value="F:DNA-binding transcription factor activity"/>
    <property type="evidence" value="ECO:0007669"/>
    <property type="project" value="InterPro"/>
</dbReference>
<evidence type="ECO:0000313" key="5">
    <source>
        <dbReference type="EMBL" id="ANW97627.1"/>
    </source>
</evidence>
<gene>
    <name evidence="5" type="ORF">CSTERTH_00535</name>
</gene>
<proteinExistence type="predicted"/>
<organism evidence="5 6">
    <name type="scientific">Thermoclostridium stercorarium subsp. thermolacticum DSM 2910</name>
    <dbReference type="NCBI Taxonomy" id="1121336"/>
    <lineage>
        <taxon>Bacteria</taxon>
        <taxon>Bacillati</taxon>
        <taxon>Bacillota</taxon>
        <taxon>Clostridia</taxon>
        <taxon>Eubacteriales</taxon>
        <taxon>Oscillospiraceae</taxon>
        <taxon>Thermoclostridium</taxon>
    </lineage>
</organism>
<evidence type="ECO:0000256" key="2">
    <source>
        <dbReference type="ARBA" id="ARBA00023125"/>
    </source>
</evidence>
<dbReference type="EMBL" id="CP014672">
    <property type="protein sequence ID" value="ANW97627.1"/>
    <property type="molecule type" value="Genomic_DNA"/>
</dbReference>
<dbReference type="PROSITE" id="PS00041">
    <property type="entry name" value="HTH_ARAC_FAMILY_1"/>
    <property type="match status" value="1"/>
</dbReference>
<accession>A0A1B1YA30</accession>
<dbReference type="Proteomes" id="UP000092971">
    <property type="component" value="Chromosome"/>
</dbReference>
<dbReference type="OrthoDB" id="1877256at2"/>
<dbReference type="PANTHER" id="PTHR43280">
    <property type="entry name" value="ARAC-FAMILY TRANSCRIPTIONAL REGULATOR"/>
    <property type="match status" value="1"/>
</dbReference>
<protein>
    <recommendedName>
        <fullName evidence="4">HTH araC/xylS-type domain-containing protein</fullName>
    </recommendedName>
</protein>
<keyword evidence="1" id="KW-0805">Transcription regulation</keyword>